<evidence type="ECO:0000256" key="1">
    <source>
        <dbReference type="ARBA" id="ARBA00004651"/>
    </source>
</evidence>
<evidence type="ECO:0000256" key="4">
    <source>
        <dbReference type="ARBA" id="ARBA00022475"/>
    </source>
</evidence>
<dbReference type="EMBL" id="CP041730">
    <property type="protein sequence ID" value="QDQ27205.1"/>
    <property type="molecule type" value="Genomic_DNA"/>
</dbReference>
<dbReference type="KEGG" id="cari:FNU76_13005"/>
<evidence type="ECO:0000256" key="6">
    <source>
        <dbReference type="ARBA" id="ARBA00022989"/>
    </source>
</evidence>
<comment type="subcellular location">
    <subcellularLocation>
        <location evidence="1">Cell membrane</location>
        <topology evidence="1">Multi-pass membrane protein</topology>
    </subcellularLocation>
</comment>
<dbReference type="Proteomes" id="UP000317550">
    <property type="component" value="Chromosome"/>
</dbReference>
<dbReference type="InterPro" id="IPR037294">
    <property type="entry name" value="ABC_BtuC-like"/>
</dbReference>
<feature type="transmembrane region" description="Helical" evidence="8">
    <location>
        <begin position="75"/>
        <end position="94"/>
    </location>
</feature>
<dbReference type="GO" id="GO:0022857">
    <property type="term" value="F:transmembrane transporter activity"/>
    <property type="evidence" value="ECO:0007669"/>
    <property type="project" value="InterPro"/>
</dbReference>
<evidence type="ECO:0000256" key="3">
    <source>
        <dbReference type="ARBA" id="ARBA00022448"/>
    </source>
</evidence>
<accession>A0A516SGB6</accession>
<gene>
    <name evidence="9" type="primary">fepD</name>
    <name evidence="9" type="ORF">FNU76_13005</name>
</gene>
<name>A0A516SGB6_9NEIS</name>
<evidence type="ECO:0000256" key="8">
    <source>
        <dbReference type="SAM" id="Phobius"/>
    </source>
</evidence>
<feature type="transmembrane region" description="Helical" evidence="8">
    <location>
        <begin position="321"/>
        <end position="339"/>
    </location>
</feature>
<dbReference type="PANTHER" id="PTHR30472">
    <property type="entry name" value="FERRIC ENTEROBACTIN TRANSPORT SYSTEM PERMEASE PROTEIN"/>
    <property type="match status" value="1"/>
</dbReference>
<dbReference type="CDD" id="cd06550">
    <property type="entry name" value="TM_ABC_iron-siderophores_like"/>
    <property type="match status" value="1"/>
</dbReference>
<feature type="transmembrane region" description="Helical" evidence="8">
    <location>
        <begin position="106"/>
        <end position="127"/>
    </location>
</feature>
<keyword evidence="3" id="KW-0813">Transport</keyword>
<evidence type="ECO:0000313" key="9">
    <source>
        <dbReference type="EMBL" id="QDQ27205.1"/>
    </source>
</evidence>
<keyword evidence="4" id="KW-1003">Cell membrane</keyword>
<feature type="transmembrane region" description="Helical" evidence="8">
    <location>
        <begin position="291"/>
        <end position="309"/>
    </location>
</feature>
<dbReference type="OrthoDB" id="9782305at2"/>
<dbReference type="GO" id="GO:0005886">
    <property type="term" value="C:plasma membrane"/>
    <property type="evidence" value="ECO:0007669"/>
    <property type="project" value="UniProtKB-SubCell"/>
</dbReference>
<keyword evidence="5 8" id="KW-0812">Transmembrane</keyword>
<dbReference type="Gene3D" id="1.10.3470.10">
    <property type="entry name" value="ABC transporter involved in vitamin B12 uptake, BtuC"/>
    <property type="match status" value="1"/>
</dbReference>
<dbReference type="Pfam" id="PF01032">
    <property type="entry name" value="FecCD"/>
    <property type="match status" value="1"/>
</dbReference>
<feature type="transmembrane region" description="Helical" evidence="8">
    <location>
        <begin position="133"/>
        <end position="152"/>
    </location>
</feature>
<evidence type="ECO:0000256" key="2">
    <source>
        <dbReference type="ARBA" id="ARBA00007935"/>
    </source>
</evidence>
<evidence type="ECO:0000313" key="10">
    <source>
        <dbReference type="Proteomes" id="UP000317550"/>
    </source>
</evidence>
<dbReference type="RefSeq" id="WP_144278598.1">
    <property type="nucleotide sequence ID" value="NZ_CP041730.1"/>
</dbReference>
<keyword evidence="10" id="KW-1185">Reference proteome</keyword>
<keyword evidence="6 8" id="KW-1133">Transmembrane helix</keyword>
<feature type="transmembrane region" description="Helical" evidence="8">
    <location>
        <begin position="164"/>
        <end position="188"/>
    </location>
</feature>
<reference evidence="10" key="1">
    <citation type="submission" date="2019-07" db="EMBL/GenBank/DDBJ databases">
        <title>Chitinimonas sp. nov., isolated from Ny-Alesund, arctica soil.</title>
        <authorList>
            <person name="Xu Q."/>
            <person name="Peng F."/>
        </authorList>
    </citation>
    <scope>NUCLEOTIDE SEQUENCE [LARGE SCALE GENOMIC DNA]</scope>
    <source>
        <strain evidence="10">R3-44</strain>
    </source>
</reference>
<dbReference type="FunFam" id="1.10.3470.10:FF:000001">
    <property type="entry name" value="Vitamin B12 ABC transporter permease BtuC"/>
    <property type="match status" value="1"/>
</dbReference>
<feature type="transmembrane region" description="Helical" evidence="8">
    <location>
        <begin position="208"/>
        <end position="231"/>
    </location>
</feature>
<keyword evidence="7 8" id="KW-0472">Membrane</keyword>
<dbReference type="SUPFAM" id="SSF81345">
    <property type="entry name" value="ABC transporter involved in vitamin B12 uptake, BtuC"/>
    <property type="match status" value="1"/>
</dbReference>
<sequence>MPSPSAQSYGSPSSSSVLLRKRLSWLLLCLVLLAAIVLASLLLGAKPIALTVVLDSLFGSGAHPDAIIVRQGRLPRTVLGLLAGAALGISGALIQALTRNPLADPGILGVNAGASFAVIVGISFFAVGSPAGYLGFAFTGALLTTILVYLVGSYGSARLEPMRFVLAGVAISAVMMGLSSGLTLINPWVFDKARFWSAGSLDIRDLGLALQVAPAIVVGCILAVLLGRPLNILGMGEEMAAALGSRPRRVHVVAVLAITLLCGASTAVAGPIGFVGLMIPHIARWMVGTDQRWILPFSLLLAPILLLSSDILGRLLVAGELRVSIVTAFIGAPVLIWLARRGTLAGGGR</sequence>
<dbReference type="PANTHER" id="PTHR30472:SF1">
    <property type="entry name" value="FE(3+) DICITRATE TRANSPORT SYSTEM PERMEASE PROTEIN FECC-RELATED"/>
    <property type="match status" value="1"/>
</dbReference>
<dbReference type="AlphaFoldDB" id="A0A516SGB6"/>
<organism evidence="9 10">
    <name type="scientific">Chitinimonas arctica</name>
    <dbReference type="NCBI Taxonomy" id="2594795"/>
    <lineage>
        <taxon>Bacteria</taxon>
        <taxon>Pseudomonadati</taxon>
        <taxon>Pseudomonadota</taxon>
        <taxon>Betaproteobacteria</taxon>
        <taxon>Neisseriales</taxon>
        <taxon>Chitinibacteraceae</taxon>
        <taxon>Chitinimonas</taxon>
    </lineage>
</organism>
<feature type="transmembrane region" description="Helical" evidence="8">
    <location>
        <begin position="252"/>
        <end position="279"/>
    </location>
</feature>
<evidence type="ECO:0000256" key="7">
    <source>
        <dbReference type="ARBA" id="ARBA00023136"/>
    </source>
</evidence>
<dbReference type="InterPro" id="IPR000522">
    <property type="entry name" value="ABC_transptr_permease_BtuC"/>
</dbReference>
<dbReference type="GO" id="GO:0033214">
    <property type="term" value="P:siderophore-iron import into cell"/>
    <property type="evidence" value="ECO:0007669"/>
    <property type="project" value="TreeGrafter"/>
</dbReference>
<evidence type="ECO:0000256" key="5">
    <source>
        <dbReference type="ARBA" id="ARBA00022692"/>
    </source>
</evidence>
<protein>
    <submittedName>
        <fullName evidence="9">Fe(3+)-siderophore ABC transporter permease</fullName>
    </submittedName>
</protein>
<comment type="similarity">
    <text evidence="2">Belongs to the binding-protein-dependent transport system permease family. FecCD subfamily.</text>
</comment>
<proteinExistence type="inferred from homology"/>
<dbReference type="NCBIfam" id="NF007760">
    <property type="entry name" value="PRK10441.1"/>
    <property type="match status" value="1"/>
</dbReference>